<dbReference type="EMBL" id="JAABOO010000001">
    <property type="protein sequence ID" value="NER11814.1"/>
    <property type="molecule type" value="Genomic_DNA"/>
</dbReference>
<organism evidence="1 2">
    <name type="scientific">Leptobacterium flavescens</name>
    <dbReference type="NCBI Taxonomy" id="472055"/>
    <lineage>
        <taxon>Bacteria</taxon>
        <taxon>Pseudomonadati</taxon>
        <taxon>Bacteroidota</taxon>
        <taxon>Flavobacteriia</taxon>
        <taxon>Flavobacteriales</taxon>
        <taxon>Flavobacteriaceae</taxon>
        <taxon>Leptobacterium</taxon>
    </lineage>
</organism>
<reference evidence="1 2" key="1">
    <citation type="submission" date="2020-01" db="EMBL/GenBank/DDBJ databases">
        <title>Leptobacterium flavescens.</title>
        <authorList>
            <person name="Wang G."/>
        </authorList>
    </citation>
    <scope>NUCLEOTIDE SEQUENCE [LARGE SCALE GENOMIC DNA]</scope>
    <source>
        <strain evidence="1 2">KCTC 22160</strain>
    </source>
</reference>
<protein>
    <submittedName>
        <fullName evidence="1">Uncharacterized protein</fullName>
    </submittedName>
</protein>
<proteinExistence type="predicted"/>
<gene>
    <name evidence="1" type="ORF">GWK08_00020</name>
</gene>
<accession>A0A6P0UEX1</accession>
<dbReference type="RefSeq" id="WP_163604850.1">
    <property type="nucleotide sequence ID" value="NZ_JAABOO010000001.1"/>
</dbReference>
<keyword evidence="2" id="KW-1185">Reference proteome</keyword>
<evidence type="ECO:0000313" key="1">
    <source>
        <dbReference type="EMBL" id="NER11814.1"/>
    </source>
</evidence>
<sequence>MKDLKELINFCYKKYIFGINCPLLDAESKKYKAIYGIDENPIQYRSRMNEERGKFIADAFESMEHSPYDYFTKAAYDQLVQEVIQQYEYVRREIKIDIEPYEGNHEPYKNSKEMLKDIFDRHHLYFFKTTIAFGEGTVYKDNPMLQGTGLKVKGEELLINDMFRIIHDIFGHAMKGFGFGPLGEDRAWFEHSKMFSPLAVAAITTETRGQNCWVNYGRHLRKANGAILKQSEPGWVPPQNRPFADQKVGILPSEISGVELYVDGNEVKGKNLDNWSPEVENLLILNP</sequence>
<comment type="caution">
    <text evidence="1">The sequence shown here is derived from an EMBL/GenBank/DDBJ whole genome shotgun (WGS) entry which is preliminary data.</text>
</comment>
<dbReference type="AlphaFoldDB" id="A0A6P0UEX1"/>
<evidence type="ECO:0000313" key="2">
    <source>
        <dbReference type="Proteomes" id="UP000468581"/>
    </source>
</evidence>
<name>A0A6P0UEX1_9FLAO</name>
<dbReference type="Proteomes" id="UP000468581">
    <property type="component" value="Unassembled WGS sequence"/>
</dbReference>